<dbReference type="InterPro" id="IPR004509">
    <property type="entry name" value="Competence_ComEA_HhH"/>
</dbReference>
<dbReference type="Gene3D" id="1.10.150.310">
    <property type="entry name" value="Tex RuvX-like domain-like"/>
    <property type="match status" value="1"/>
</dbReference>
<evidence type="ECO:0000259" key="2">
    <source>
        <dbReference type="SMART" id="SM00278"/>
    </source>
</evidence>
<name>A0A7W1XPA8_9BACL</name>
<dbReference type="GO" id="GO:0015628">
    <property type="term" value="P:protein secretion by the type II secretion system"/>
    <property type="evidence" value="ECO:0007669"/>
    <property type="project" value="TreeGrafter"/>
</dbReference>
<dbReference type="Pfam" id="PF10531">
    <property type="entry name" value="SLBB"/>
    <property type="match status" value="1"/>
</dbReference>
<keyword evidence="4" id="KW-1185">Reference proteome</keyword>
<dbReference type="AlphaFoldDB" id="A0A7W1XPA8"/>
<dbReference type="InterPro" id="IPR019554">
    <property type="entry name" value="Soluble_ligand-bd"/>
</dbReference>
<evidence type="ECO:0000256" key="1">
    <source>
        <dbReference type="SAM" id="Phobius"/>
    </source>
</evidence>
<dbReference type="SUPFAM" id="SSF47781">
    <property type="entry name" value="RuvA domain 2-like"/>
    <property type="match status" value="1"/>
</dbReference>
<dbReference type="Gene3D" id="3.10.560.10">
    <property type="entry name" value="Outer membrane lipoprotein wza domain like"/>
    <property type="match status" value="1"/>
</dbReference>
<dbReference type="GO" id="GO:0003677">
    <property type="term" value="F:DNA binding"/>
    <property type="evidence" value="ECO:0007669"/>
    <property type="project" value="InterPro"/>
</dbReference>
<accession>A0A7W1XPA8</accession>
<gene>
    <name evidence="3" type="ORF">H2C83_00300</name>
</gene>
<dbReference type="PANTHER" id="PTHR21180">
    <property type="entry name" value="ENDONUCLEASE/EXONUCLEASE/PHOSPHATASE FAMILY DOMAIN-CONTAINING PROTEIN 1"/>
    <property type="match status" value="1"/>
</dbReference>
<dbReference type="GO" id="GO:0015627">
    <property type="term" value="C:type II protein secretion system complex"/>
    <property type="evidence" value="ECO:0007669"/>
    <property type="project" value="TreeGrafter"/>
</dbReference>
<comment type="caution">
    <text evidence="3">The sequence shown here is derived from an EMBL/GenBank/DDBJ whole genome shotgun (WGS) entry which is preliminary data.</text>
</comment>
<dbReference type="PANTHER" id="PTHR21180:SF32">
    <property type="entry name" value="ENDONUCLEASE_EXONUCLEASE_PHOSPHATASE FAMILY DOMAIN-CONTAINING PROTEIN 1"/>
    <property type="match status" value="1"/>
</dbReference>
<feature type="transmembrane region" description="Helical" evidence="1">
    <location>
        <begin position="15"/>
        <end position="34"/>
    </location>
</feature>
<evidence type="ECO:0000313" key="4">
    <source>
        <dbReference type="Proteomes" id="UP000538292"/>
    </source>
</evidence>
<reference evidence="3 4" key="1">
    <citation type="submission" date="2020-07" db="EMBL/GenBank/DDBJ databases">
        <title>Thermoactinomyces phylogeny.</title>
        <authorList>
            <person name="Dunlap C."/>
        </authorList>
    </citation>
    <scope>NUCLEOTIDE SEQUENCE [LARGE SCALE GENOMIC DNA]</scope>
    <source>
        <strain evidence="3 4">AMNI-1</strain>
    </source>
</reference>
<keyword evidence="1" id="KW-1133">Transmembrane helix</keyword>
<keyword evidence="1" id="KW-0812">Transmembrane</keyword>
<dbReference type="NCBIfam" id="TIGR00426">
    <property type="entry name" value="competence protein ComEA helix-hairpin-helix repeat region"/>
    <property type="match status" value="1"/>
</dbReference>
<dbReference type="GO" id="GO:0006281">
    <property type="term" value="P:DNA repair"/>
    <property type="evidence" value="ECO:0007669"/>
    <property type="project" value="InterPro"/>
</dbReference>
<dbReference type="Pfam" id="PF12836">
    <property type="entry name" value="HHH_3"/>
    <property type="match status" value="1"/>
</dbReference>
<dbReference type="InterPro" id="IPR010994">
    <property type="entry name" value="RuvA_2-like"/>
</dbReference>
<evidence type="ECO:0000313" key="3">
    <source>
        <dbReference type="EMBL" id="MBA4600789.1"/>
    </source>
</evidence>
<dbReference type="EMBL" id="JACEOL010000001">
    <property type="protein sequence ID" value="MBA4600789.1"/>
    <property type="molecule type" value="Genomic_DNA"/>
</dbReference>
<dbReference type="InterPro" id="IPR051675">
    <property type="entry name" value="Endo/Exo/Phosphatase_dom_1"/>
</dbReference>
<organism evidence="3 4">
    <name type="scientific">Thermoactinomyces mirandus</name>
    <dbReference type="NCBI Taxonomy" id="2756294"/>
    <lineage>
        <taxon>Bacteria</taxon>
        <taxon>Bacillati</taxon>
        <taxon>Bacillota</taxon>
        <taxon>Bacilli</taxon>
        <taxon>Bacillales</taxon>
        <taxon>Thermoactinomycetaceae</taxon>
        <taxon>Thermoactinomyces</taxon>
    </lineage>
</organism>
<sequence>MVQWEWDLTSLEKKLVLVSAGLGLALVICLYFLWRQGEPAQASETPLTPYQPVVTERKPEQSSSFGEEKWVVVDVKGAVRKPGIYRLDRNSRVHDAIGMAGGTLPQADLMRVNLAERLSDGKVVYVAKKGEEVNGSAWTGQSIPADGSEKTGKININTATAEELEQLDGIGPKKAQAIMRYREENGPFSSVDEIAKVPGIGEKMLDQFRDQIILS</sequence>
<dbReference type="SMART" id="SM00278">
    <property type="entry name" value="HhH1"/>
    <property type="match status" value="2"/>
</dbReference>
<feature type="domain" description="Helix-hairpin-helix DNA-binding motif class 1" evidence="2">
    <location>
        <begin position="192"/>
        <end position="211"/>
    </location>
</feature>
<protein>
    <submittedName>
        <fullName evidence="3">Helix-hairpin-helix domain-containing protein</fullName>
    </submittedName>
</protein>
<dbReference type="InterPro" id="IPR003583">
    <property type="entry name" value="Hlx-hairpin-Hlx_DNA-bd_motif"/>
</dbReference>
<proteinExistence type="predicted"/>
<dbReference type="RefSeq" id="WP_181736619.1">
    <property type="nucleotide sequence ID" value="NZ_JACEOL010000001.1"/>
</dbReference>
<dbReference type="Proteomes" id="UP000538292">
    <property type="component" value="Unassembled WGS sequence"/>
</dbReference>
<keyword evidence="1" id="KW-0472">Membrane</keyword>
<feature type="domain" description="Helix-hairpin-helix DNA-binding motif class 1" evidence="2">
    <location>
        <begin position="162"/>
        <end position="181"/>
    </location>
</feature>